<proteinExistence type="predicted"/>
<protein>
    <submittedName>
        <fullName evidence="2">YhfT family protein</fullName>
    </submittedName>
</protein>
<feature type="transmembrane region" description="Helical" evidence="1">
    <location>
        <begin position="185"/>
        <end position="204"/>
    </location>
</feature>
<reference evidence="2" key="2">
    <citation type="submission" date="2021-04" db="EMBL/GenBank/DDBJ databases">
        <authorList>
            <person name="Gilroy R."/>
        </authorList>
    </citation>
    <scope>NUCLEOTIDE SEQUENCE</scope>
    <source>
        <strain evidence="2">ChiHjej12B11-14209</strain>
    </source>
</reference>
<evidence type="ECO:0000256" key="1">
    <source>
        <dbReference type="SAM" id="Phobius"/>
    </source>
</evidence>
<dbReference type="AlphaFoldDB" id="A0A9D2EYB7"/>
<comment type="caution">
    <text evidence="2">The sequence shown here is derived from an EMBL/GenBank/DDBJ whole genome shotgun (WGS) entry which is preliminary data.</text>
</comment>
<feature type="transmembrane region" description="Helical" evidence="1">
    <location>
        <begin position="51"/>
        <end position="76"/>
    </location>
</feature>
<name>A0A9D2EYB7_9ACTN</name>
<feature type="transmembrane region" description="Helical" evidence="1">
    <location>
        <begin position="134"/>
        <end position="152"/>
    </location>
</feature>
<sequence length="444" mass="46642">MEISVLSVLVVGAVCALTALASHVGVAVFNDGVRPFVPEFLEGRMPRPEYALAVFGMCIGFIASVGIGNALATNLLNPWLLFLATDIIGAICPKKWLAAIAGAAWGILCLVGLSGINTVLTFMPVDLIGALGELGTYIVTGFALFPVVAIIMQFGWKRGIITAVIALLSRVFGPMLTFGPTQASISADAWTLLVGVIALVAFAVQKDLKNKDRSSDELDGNLFSERVGRIRKNAPFLMVGGALIAVMCNLHFFAGSDVSMFSLSEAYYSATGAEAASLIQSAAINELFRGISFIPLIAVTAITTGVYGVAGFTFVYVAGYLSPNPIVAAALGALIIFVEVMLLGLIGKWLGRFPSLRDAADNIRSAMNSCVEFALLFGSLNAVIVMGNQIGNPTLAFAIAAAIYYVNEITGRKIMRMAIGPVFAVATGLILNLLYVVGLVAIVA</sequence>
<feature type="transmembrane region" description="Helical" evidence="1">
    <location>
        <begin position="418"/>
        <end position="443"/>
    </location>
</feature>
<keyword evidence="1" id="KW-0812">Transmembrane</keyword>
<gene>
    <name evidence="2" type="ORF">IAA19_03695</name>
</gene>
<feature type="transmembrane region" description="Helical" evidence="1">
    <location>
        <begin position="326"/>
        <end position="346"/>
    </location>
</feature>
<feature type="transmembrane region" description="Helical" evidence="1">
    <location>
        <begin position="390"/>
        <end position="406"/>
    </location>
</feature>
<organism evidence="2 3">
    <name type="scientific">Candidatus Olsenella pullistercoris</name>
    <dbReference type="NCBI Taxonomy" id="2838712"/>
    <lineage>
        <taxon>Bacteria</taxon>
        <taxon>Bacillati</taxon>
        <taxon>Actinomycetota</taxon>
        <taxon>Coriobacteriia</taxon>
        <taxon>Coriobacteriales</taxon>
        <taxon>Atopobiaceae</taxon>
        <taxon>Olsenella</taxon>
    </lineage>
</organism>
<feature type="transmembrane region" description="Helical" evidence="1">
    <location>
        <begin position="236"/>
        <end position="254"/>
    </location>
</feature>
<evidence type="ECO:0000313" key="3">
    <source>
        <dbReference type="Proteomes" id="UP000824062"/>
    </source>
</evidence>
<accession>A0A9D2EYB7</accession>
<feature type="transmembrane region" description="Helical" evidence="1">
    <location>
        <begin position="159"/>
        <end position="179"/>
    </location>
</feature>
<dbReference type="Proteomes" id="UP000824062">
    <property type="component" value="Unassembled WGS sequence"/>
</dbReference>
<dbReference type="InterPro" id="IPR019733">
    <property type="entry name" value="Uncharacterised_YhfT"/>
</dbReference>
<evidence type="ECO:0000313" key="2">
    <source>
        <dbReference type="EMBL" id="HIZ46109.1"/>
    </source>
</evidence>
<keyword evidence="1" id="KW-1133">Transmembrane helix</keyword>
<dbReference type="EMBL" id="DXBM01000033">
    <property type="protein sequence ID" value="HIZ46109.1"/>
    <property type="molecule type" value="Genomic_DNA"/>
</dbReference>
<feature type="transmembrane region" description="Helical" evidence="1">
    <location>
        <begin position="96"/>
        <end position="122"/>
    </location>
</feature>
<keyword evidence="1" id="KW-0472">Membrane</keyword>
<reference evidence="2" key="1">
    <citation type="journal article" date="2021" name="PeerJ">
        <title>Extensive microbial diversity within the chicken gut microbiome revealed by metagenomics and culture.</title>
        <authorList>
            <person name="Gilroy R."/>
            <person name="Ravi A."/>
            <person name="Getino M."/>
            <person name="Pursley I."/>
            <person name="Horton D.L."/>
            <person name="Alikhan N.F."/>
            <person name="Baker D."/>
            <person name="Gharbi K."/>
            <person name="Hall N."/>
            <person name="Watson M."/>
            <person name="Adriaenssens E.M."/>
            <person name="Foster-Nyarko E."/>
            <person name="Jarju S."/>
            <person name="Secka A."/>
            <person name="Antonio M."/>
            <person name="Oren A."/>
            <person name="Chaudhuri R.R."/>
            <person name="La Ragione R."/>
            <person name="Hildebrand F."/>
            <person name="Pallen M.J."/>
        </authorList>
    </citation>
    <scope>NUCLEOTIDE SEQUENCE</scope>
    <source>
        <strain evidence="2">ChiHjej12B11-14209</strain>
    </source>
</reference>
<dbReference type="Pfam" id="PF10797">
    <property type="entry name" value="YhfT"/>
    <property type="match status" value="1"/>
</dbReference>
<feature type="transmembrane region" description="Helical" evidence="1">
    <location>
        <begin position="296"/>
        <end position="320"/>
    </location>
</feature>